<dbReference type="Pfam" id="PF06769">
    <property type="entry name" value="YoeB_toxin"/>
    <property type="match status" value="1"/>
</dbReference>
<protein>
    <recommendedName>
        <fullName evidence="1">Endoribonuclease YoeB</fullName>
    </recommendedName>
</protein>
<organism evidence="2 3">
    <name type="scientific">Parvibacter caecicola</name>
    <dbReference type="NCBI Taxonomy" id="747645"/>
    <lineage>
        <taxon>Bacteria</taxon>
        <taxon>Bacillati</taxon>
        <taxon>Actinomycetota</taxon>
        <taxon>Coriobacteriia</taxon>
        <taxon>Coriobacteriales</taxon>
        <taxon>Coriobacteriaceae</taxon>
        <taxon>Parvibacter</taxon>
    </lineage>
</organism>
<dbReference type="InterPro" id="IPR009614">
    <property type="entry name" value="YoeB_toxin"/>
</dbReference>
<reference evidence="2 3" key="1">
    <citation type="submission" date="2020-08" db="EMBL/GenBank/DDBJ databases">
        <title>Sequencing the genomes of 1000 actinobacteria strains.</title>
        <authorList>
            <person name="Klenk H.-P."/>
        </authorList>
    </citation>
    <scope>NUCLEOTIDE SEQUENCE [LARGE SCALE GENOMIC DNA]</scope>
    <source>
        <strain evidence="2 3">DSM 22242</strain>
    </source>
</reference>
<evidence type="ECO:0000256" key="1">
    <source>
        <dbReference type="ARBA" id="ARBA00050056"/>
    </source>
</evidence>
<dbReference type="Proteomes" id="UP000530850">
    <property type="component" value="Unassembled WGS sequence"/>
</dbReference>
<sequence length="102" mass="11639">MVAVYRVVFARQAAKDAKRLKAAGLDGKAKQLVEVVRHDPFGRPPAYEALVGNLQGLYSRRINLQHRFVYEVIPEAVEEDGQKYQGTVKVLRMWTHYEGVQL</sequence>
<dbReference type="GeneID" id="93356455"/>
<proteinExistence type="predicted"/>
<dbReference type="AlphaFoldDB" id="A0A7W5D1S2"/>
<dbReference type="NCBIfam" id="TIGR02116">
    <property type="entry name" value="toxin_Txe_YoeB"/>
    <property type="match status" value="1"/>
</dbReference>
<gene>
    <name evidence="2" type="ORF">FHR31_000930</name>
</gene>
<dbReference type="GO" id="GO:0004519">
    <property type="term" value="F:endonuclease activity"/>
    <property type="evidence" value="ECO:0007669"/>
    <property type="project" value="InterPro"/>
</dbReference>
<dbReference type="EMBL" id="JACHYA010000002">
    <property type="protein sequence ID" value="MBB3171118.1"/>
    <property type="molecule type" value="Genomic_DNA"/>
</dbReference>
<comment type="caution">
    <text evidence="2">The sequence shown here is derived from an EMBL/GenBank/DDBJ whole genome shotgun (WGS) entry which is preliminary data.</text>
</comment>
<dbReference type="RefSeq" id="WP_235869383.1">
    <property type="nucleotide sequence ID" value="NZ_CANPEU010000004.1"/>
</dbReference>
<name>A0A7W5D1S2_9ACTN</name>
<evidence type="ECO:0000313" key="3">
    <source>
        <dbReference type="Proteomes" id="UP000530850"/>
    </source>
</evidence>
<dbReference type="Gene3D" id="3.30.2310.20">
    <property type="entry name" value="RelE-like"/>
    <property type="match status" value="1"/>
</dbReference>
<evidence type="ECO:0000313" key="2">
    <source>
        <dbReference type="EMBL" id="MBB3171118.1"/>
    </source>
</evidence>
<dbReference type="GO" id="GO:0006401">
    <property type="term" value="P:RNA catabolic process"/>
    <property type="evidence" value="ECO:0007669"/>
    <property type="project" value="InterPro"/>
</dbReference>
<accession>A0A7W5D1S2</accession>
<dbReference type="SUPFAM" id="SSF143011">
    <property type="entry name" value="RelE-like"/>
    <property type="match status" value="1"/>
</dbReference>
<dbReference type="InterPro" id="IPR035093">
    <property type="entry name" value="RelE/ParE_toxin_dom_sf"/>
</dbReference>